<organism evidence="1 2">
    <name type="scientific">Xanthomonas floridensis</name>
    <dbReference type="NCBI Taxonomy" id="1843580"/>
    <lineage>
        <taxon>Bacteria</taxon>
        <taxon>Pseudomonadati</taxon>
        <taxon>Pseudomonadota</taxon>
        <taxon>Gammaproteobacteria</taxon>
        <taxon>Lysobacterales</taxon>
        <taxon>Lysobacteraceae</taxon>
        <taxon>Xanthomonas</taxon>
    </lineage>
</organism>
<sequence>MKLLAYPLIAILFIPFLGRSFPCQTAGIGSFNEFTEEEEVHHSDLAIIGSVIEVNEVMDLNPQGTQRPDTTIGIGIV</sequence>
<name>A0ABU5PW64_9XANT</name>
<proteinExistence type="predicted"/>
<accession>A0ABU5PW64</accession>
<protein>
    <submittedName>
        <fullName evidence="1">Uncharacterized protein</fullName>
    </submittedName>
</protein>
<gene>
    <name evidence="1" type="ORF">VB146_08115</name>
</gene>
<evidence type="ECO:0000313" key="1">
    <source>
        <dbReference type="EMBL" id="MEA5123821.1"/>
    </source>
</evidence>
<dbReference type="EMBL" id="JAYFSO010000008">
    <property type="protein sequence ID" value="MEA5123821.1"/>
    <property type="molecule type" value="Genomic_DNA"/>
</dbReference>
<comment type="caution">
    <text evidence="1">The sequence shown here is derived from an EMBL/GenBank/DDBJ whole genome shotgun (WGS) entry which is preliminary data.</text>
</comment>
<reference evidence="1 2" key="1">
    <citation type="submission" date="2023-12" db="EMBL/GenBank/DDBJ databases">
        <title>Genome sequencing of Xanthomonas floridensis.</title>
        <authorList>
            <person name="Greer S."/>
            <person name="Harrison J."/>
            <person name="Grant M."/>
            <person name="Vicente J."/>
            <person name="Studholme D."/>
        </authorList>
    </citation>
    <scope>NUCLEOTIDE SEQUENCE [LARGE SCALE GENOMIC DNA]</scope>
    <source>
        <strain evidence="1 2">WHRI 8848</strain>
    </source>
</reference>
<dbReference type="Proteomes" id="UP001303614">
    <property type="component" value="Unassembled WGS sequence"/>
</dbReference>
<evidence type="ECO:0000313" key="2">
    <source>
        <dbReference type="Proteomes" id="UP001303614"/>
    </source>
</evidence>
<dbReference type="RefSeq" id="WP_153042013.1">
    <property type="nucleotide sequence ID" value="NZ_JAYFSN010000007.1"/>
</dbReference>
<keyword evidence="2" id="KW-1185">Reference proteome</keyword>